<dbReference type="FunCoup" id="A0A7M7JMA1">
    <property type="interactions" value="83"/>
</dbReference>
<dbReference type="InterPro" id="IPR013099">
    <property type="entry name" value="K_chnl_dom"/>
</dbReference>
<name>A0A7M7JMA1_VARDE</name>
<evidence type="ECO:0000313" key="12">
    <source>
        <dbReference type="EnsemblMetazoa" id="XP_022654100"/>
    </source>
</evidence>
<evidence type="ECO:0000256" key="4">
    <source>
        <dbReference type="ARBA" id="ARBA00022989"/>
    </source>
</evidence>
<dbReference type="Proteomes" id="UP000594260">
    <property type="component" value="Unplaced"/>
</dbReference>
<evidence type="ECO:0000256" key="1">
    <source>
        <dbReference type="ARBA" id="ARBA00004141"/>
    </source>
</evidence>
<feature type="transmembrane region" description="Helical" evidence="10">
    <location>
        <begin position="179"/>
        <end position="201"/>
    </location>
</feature>
<keyword evidence="13" id="KW-1185">Reference proteome</keyword>
<comment type="subcellular location">
    <subcellularLocation>
        <location evidence="1">Membrane</location>
        <topology evidence="1">Multi-pass membrane protein</topology>
    </subcellularLocation>
</comment>
<evidence type="ECO:0000256" key="2">
    <source>
        <dbReference type="ARBA" id="ARBA00022448"/>
    </source>
</evidence>
<evidence type="ECO:0000256" key="10">
    <source>
        <dbReference type="SAM" id="Phobius"/>
    </source>
</evidence>
<evidence type="ECO:0000256" key="9">
    <source>
        <dbReference type="SAM" id="MobiDB-lite"/>
    </source>
</evidence>
<accession>A0A7M7JMA1</accession>
<dbReference type="GO" id="GO:0030322">
    <property type="term" value="P:stabilization of membrane potential"/>
    <property type="evidence" value="ECO:0007669"/>
    <property type="project" value="TreeGrafter"/>
</dbReference>
<dbReference type="Gene3D" id="1.10.287.70">
    <property type="match status" value="2"/>
</dbReference>
<dbReference type="PANTHER" id="PTHR11003">
    <property type="entry name" value="POTASSIUM CHANNEL, SUBFAMILY K"/>
    <property type="match status" value="1"/>
</dbReference>
<dbReference type="GO" id="GO:0015271">
    <property type="term" value="F:outward rectifier potassium channel activity"/>
    <property type="evidence" value="ECO:0007669"/>
    <property type="project" value="TreeGrafter"/>
</dbReference>
<dbReference type="GO" id="GO:0005886">
    <property type="term" value="C:plasma membrane"/>
    <property type="evidence" value="ECO:0007669"/>
    <property type="project" value="TreeGrafter"/>
</dbReference>
<dbReference type="GO" id="GO:0022841">
    <property type="term" value="F:potassium ion leak channel activity"/>
    <property type="evidence" value="ECO:0007669"/>
    <property type="project" value="TreeGrafter"/>
</dbReference>
<protein>
    <recommendedName>
        <fullName evidence="11">Potassium channel domain-containing protein</fullName>
    </recommendedName>
</protein>
<evidence type="ECO:0000256" key="7">
    <source>
        <dbReference type="ARBA" id="ARBA00023303"/>
    </source>
</evidence>
<proteinExistence type="inferred from homology"/>
<dbReference type="EnsemblMetazoa" id="XM_022798365">
    <property type="protein sequence ID" value="XP_022654100"/>
    <property type="gene ID" value="LOC111247454"/>
</dbReference>
<feature type="domain" description="Potassium channel" evidence="11">
    <location>
        <begin position="144"/>
        <end position="201"/>
    </location>
</feature>
<dbReference type="InParanoid" id="A0A7M7JMA1"/>
<evidence type="ECO:0000256" key="3">
    <source>
        <dbReference type="ARBA" id="ARBA00022692"/>
    </source>
</evidence>
<feature type="transmembrane region" description="Helical" evidence="10">
    <location>
        <begin position="446"/>
        <end position="467"/>
    </location>
</feature>
<dbReference type="AlphaFoldDB" id="A0A7M7JMA1"/>
<dbReference type="KEGG" id="vde:111247454"/>
<dbReference type="InterPro" id="IPR003280">
    <property type="entry name" value="2pore_dom_K_chnl"/>
</dbReference>
<feature type="region of interest" description="Disordered" evidence="9">
    <location>
        <begin position="1"/>
        <end position="34"/>
    </location>
</feature>
<evidence type="ECO:0000256" key="8">
    <source>
        <dbReference type="RuleBase" id="RU003857"/>
    </source>
</evidence>
<evidence type="ECO:0000259" key="11">
    <source>
        <dbReference type="Pfam" id="PF07885"/>
    </source>
</evidence>
<reference evidence="12" key="1">
    <citation type="submission" date="2021-01" db="UniProtKB">
        <authorList>
            <consortium name="EnsemblMetazoa"/>
        </authorList>
    </citation>
    <scope>IDENTIFICATION</scope>
</reference>
<dbReference type="GeneID" id="111247454"/>
<dbReference type="RefSeq" id="XP_022654100.1">
    <property type="nucleotide sequence ID" value="XM_022798365.1"/>
</dbReference>
<evidence type="ECO:0000256" key="6">
    <source>
        <dbReference type="ARBA" id="ARBA00023136"/>
    </source>
</evidence>
<keyword evidence="7 8" id="KW-0407">Ion channel</keyword>
<keyword evidence="5 8" id="KW-0406">Ion transport</keyword>
<dbReference type="OrthoDB" id="297496at2759"/>
<dbReference type="SUPFAM" id="SSF81324">
    <property type="entry name" value="Voltage-gated potassium channels"/>
    <property type="match status" value="2"/>
</dbReference>
<dbReference type="PRINTS" id="PR01333">
    <property type="entry name" value="2POREKCHANEL"/>
</dbReference>
<dbReference type="OMA" id="NWGKIAT"/>
<feature type="transmembrane region" description="Helical" evidence="10">
    <location>
        <begin position="412"/>
        <end position="434"/>
    </location>
</feature>
<feature type="domain" description="Potassium channel" evidence="11">
    <location>
        <begin position="394"/>
        <end position="470"/>
    </location>
</feature>
<dbReference type="PANTHER" id="PTHR11003:SF352">
    <property type="entry name" value="BCDNA.GH04802-RELATED"/>
    <property type="match status" value="1"/>
</dbReference>
<sequence>MAKQRRSRSSSRQRHSSNSGGGTNGGTHNHCDSHKRGRGAQCCRRFTAFLFSHVGLCALVVGYAVLGAFAFRALEAPHEVQRADEVQRLRDATVDRLWEITDRYNVLYRENWTVEVGREMAEFQRGLIEAVKDGYDGRPSGQGQRWTLSGAFLYSLTVITTIGYGDIAPRTQLGKIVTMLYAIIGIPLMLLYLTNVGDILAKAFRYTYGKLCSCCRASPVKSPPGTGSLSLAQNTLARMNSQNSYSSYRMVQQSPQLAKHNSPLNHYSVDPPEKVGGSVRQQTQTTQILDFNQTPHDTVAAQHFDDMTPDELGGNNRQASHAIGGVSGGPMLPSMDNAGPKFDNGPVGLYTSRGFQPVPPSYPIGPSLGLAGFEGSRGREEERIAVPIPLCVLIMVAYISGGAVLFSLWEDWGFLEGAYFCFVTLSTIGFGDFVPGVSDTGSQEKLVICSLYLLAGMVLIAMCFSLMQEEVIYKVRNCGKRIGLIRNSDSGMGLGSCPLQDFYPPPLPPSLSRHHHHHQQQQQQQNMIGLGMVDPQELTGLTAGMALNVSGDGIDDNRVVSPHNDYSW</sequence>
<feature type="transmembrane region" description="Helical" evidence="10">
    <location>
        <begin position="384"/>
        <end position="406"/>
    </location>
</feature>
<comment type="similarity">
    <text evidence="8">Belongs to the two pore domain potassium channel (TC 1.A.1.8) family.</text>
</comment>
<keyword evidence="2 8" id="KW-0813">Transport</keyword>
<organism evidence="12 13">
    <name type="scientific">Varroa destructor</name>
    <name type="common">Honeybee mite</name>
    <dbReference type="NCBI Taxonomy" id="109461"/>
    <lineage>
        <taxon>Eukaryota</taxon>
        <taxon>Metazoa</taxon>
        <taxon>Ecdysozoa</taxon>
        <taxon>Arthropoda</taxon>
        <taxon>Chelicerata</taxon>
        <taxon>Arachnida</taxon>
        <taxon>Acari</taxon>
        <taxon>Parasitiformes</taxon>
        <taxon>Mesostigmata</taxon>
        <taxon>Gamasina</taxon>
        <taxon>Dermanyssoidea</taxon>
        <taxon>Varroidae</taxon>
        <taxon>Varroa</taxon>
    </lineage>
</organism>
<keyword evidence="6 10" id="KW-0472">Membrane</keyword>
<feature type="compositionally biased region" description="Basic residues" evidence="9">
    <location>
        <begin position="1"/>
        <end position="15"/>
    </location>
</feature>
<keyword evidence="4 10" id="KW-1133">Transmembrane helix</keyword>
<dbReference type="Pfam" id="PF07885">
    <property type="entry name" value="Ion_trans_2"/>
    <property type="match status" value="2"/>
</dbReference>
<evidence type="ECO:0000313" key="13">
    <source>
        <dbReference type="Proteomes" id="UP000594260"/>
    </source>
</evidence>
<feature type="transmembrane region" description="Helical" evidence="10">
    <location>
        <begin position="46"/>
        <end position="71"/>
    </location>
</feature>
<evidence type="ECO:0000256" key="5">
    <source>
        <dbReference type="ARBA" id="ARBA00023065"/>
    </source>
</evidence>
<keyword evidence="3 8" id="KW-0812">Transmembrane</keyword>